<dbReference type="Pfam" id="PF00106">
    <property type="entry name" value="adh_short"/>
    <property type="match status" value="1"/>
</dbReference>
<accession>A0ABV9T200</accession>
<name>A0ABV9T200_9BACT</name>
<dbReference type="InterPro" id="IPR036291">
    <property type="entry name" value="NAD(P)-bd_dom_sf"/>
</dbReference>
<dbReference type="PIRSF" id="PIRSF000126">
    <property type="entry name" value="11-beta-HSD1"/>
    <property type="match status" value="1"/>
</dbReference>
<dbReference type="InterPro" id="IPR020904">
    <property type="entry name" value="Sc_DH/Rdtase_CS"/>
</dbReference>
<comment type="similarity">
    <text evidence="1 3">Belongs to the short-chain dehydrogenases/reductases (SDR) family.</text>
</comment>
<dbReference type="EC" id="1.-.-.-" evidence="4"/>
<proteinExistence type="inferred from homology"/>
<evidence type="ECO:0000313" key="4">
    <source>
        <dbReference type="EMBL" id="MFC4872507.1"/>
    </source>
</evidence>
<dbReference type="Proteomes" id="UP001595818">
    <property type="component" value="Unassembled WGS sequence"/>
</dbReference>
<keyword evidence="5" id="KW-1185">Reference proteome</keyword>
<dbReference type="PROSITE" id="PS00061">
    <property type="entry name" value="ADH_SHORT"/>
    <property type="match status" value="1"/>
</dbReference>
<organism evidence="4 5">
    <name type="scientific">Negadavirga shengliensis</name>
    <dbReference type="NCBI Taxonomy" id="1389218"/>
    <lineage>
        <taxon>Bacteria</taxon>
        <taxon>Pseudomonadati</taxon>
        <taxon>Bacteroidota</taxon>
        <taxon>Cytophagia</taxon>
        <taxon>Cytophagales</taxon>
        <taxon>Cyclobacteriaceae</taxon>
        <taxon>Negadavirga</taxon>
    </lineage>
</organism>
<dbReference type="PANTHER" id="PTHR42901">
    <property type="entry name" value="ALCOHOL DEHYDROGENASE"/>
    <property type="match status" value="1"/>
</dbReference>
<dbReference type="CDD" id="cd05233">
    <property type="entry name" value="SDR_c"/>
    <property type="match status" value="1"/>
</dbReference>
<dbReference type="InterPro" id="IPR002347">
    <property type="entry name" value="SDR_fam"/>
</dbReference>
<evidence type="ECO:0000256" key="1">
    <source>
        <dbReference type="ARBA" id="ARBA00006484"/>
    </source>
</evidence>
<dbReference type="GO" id="GO:0016491">
    <property type="term" value="F:oxidoreductase activity"/>
    <property type="evidence" value="ECO:0007669"/>
    <property type="project" value="UniProtKB-KW"/>
</dbReference>
<evidence type="ECO:0000256" key="3">
    <source>
        <dbReference type="RuleBase" id="RU000363"/>
    </source>
</evidence>
<dbReference type="RefSeq" id="WP_377064953.1">
    <property type="nucleotide sequence ID" value="NZ_JBHSJJ010000006.1"/>
</dbReference>
<evidence type="ECO:0000313" key="5">
    <source>
        <dbReference type="Proteomes" id="UP001595818"/>
    </source>
</evidence>
<reference evidence="5" key="1">
    <citation type="journal article" date="2019" name="Int. J. Syst. Evol. Microbiol.">
        <title>The Global Catalogue of Microorganisms (GCM) 10K type strain sequencing project: providing services to taxonomists for standard genome sequencing and annotation.</title>
        <authorList>
            <consortium name="The Broad Institute Genomics Platform"/>
            <consortium name="The Broad Institute Genome Sequencing Center for Infectious Disease"/>
            <person name="Wu L."/>
            <person name="Ma J."/>
        </authorList>
    </citation>
    <scope>NUCLEOTIDE SEQUENCE [LARGE SCALE GENOMIC DNA]</scope>
    <source>
        <strain evidence="5">CGMCC 4.7466</strain>
    </source>
</reference>
<comment type="caution">
    <text evidence="4">The sequence shown here is derived from an EMBL/GenBank/DDBJ whole genome shotgun (WGS) entry which is preliminary data.</text>
</comment>
<keyword evidence="2 4" id="KW-0560">Oxidoreductase</keyword>
<dbReference type="SUPFAM" id="SSF51735">
    <property type="entry name" value="NAD(P)-binding Rossmann-fold domains"/>
    <property type="match status" value="1"/>
</dbReference>
<dbReference type="Gene3D" id="3.40.50.720">
    <property type="entry name" value="NAD(P)-binding Rossmann-like Domain"/>
    <property type="match status" value="1"/>
</dbReference>
<sequence length="275" mass="30353">MTTDKKTALITGASKGLGKELALACAKKQYNLILVALPQSNIQGLADQIIEDYGVEVETYEYDLTDEYKIYELAEHVCKKGPLDILINNAGCGGTGEFERSPVEYIDLVLKLNIRATSMLTRLLMPALKASGRRSYVMNISSMAAFCPIGYKHVYPASKVFLYFLTQGLREEYRYAGISFSSVHPGPMLTNLATSRRIIRQGLLARCCLLSTCKIAAISLRRTLEGKSIIIPGAGNKISYWLMKLLPSGMVKRLATKGVRRELQPGVFGVNYPAI</sequence>
<gene>
    <name evidence="4" type="ORF">ACFPFU_12480</name>
</gene>
<dbReference type="PANTHER" id="PTHR42901:SF1">
    <property type="entry name" value="ALCOHOL DEHYDROGENASE"/>
    <property type="match status" value="1"/>
</dbReference>
<protein>
    <submittedName>
        <fullName evidence="4">SDR family NAD(P)-dependent oxidoreductase</fullName>
        <ecNumber evidence="4">1.-.-.-</ecNumber>
    </submittedName>
</protein>
<dbReference type="EMBL" id="JBHSJJ010000006">
    <property type="protein sequence ID" value="MFC4872507.1"/>
    <property type="molecule type" value="Genomic_DNA"/>
</dbReference>
<evidence type="ECO:0000256" key="2">
    <source>
        <dbReference type="ARBA" id="ARBA00023002"/>
    </source>
</evidence>
<dbReference type="PRINTS" id="PR00080">
    <property type="entry name" value="SDRFAMILY"/>
</dbReference>
<dbReference type="PRINTS" id="PR00081">
    <property type="entry name" value="GDHRDH"/>
</dbReference>